<reference evidence="1 3" key="1">
    <citation type="submission" date="2015-01" db="EMBL/GenBank/DDBJ databases">
        <title>Genome of Flavobacterium hibernum DSM 12611.</title>
        <authorList>
            <person name="Stropko S.J."/>
            <person name="Pipes S.E."/>
            <person name="Newman J.D."/>
        </authorList>
    </citation>
    <scope>NUCLEOTIDE SEQUENCE [LARGE SCALE GENOMIC DNA]</scope>
    <source>
        <strain evidence="1 3">DSM 12611</strain>
    </source>
</reference>
<keyword evidence="4" id="KW-1185">Reference proteome</keyword>
<dbReference type="EMBL" id="JPRK01000007">
    <property type="protein sequence ID" value="KIO53375.1"/>
    <property type="molecule type" value="Genomic_DNA"/>
</dbReference>
<evidence type="ECO:0000313" key="1">
    <source>
        <dbReference type="EMBL" id="KIO53375.1"/>
    </source>
</evidence>
<evidence type="ECO:0000313" key="3">
    <source>
        <dbReference type="Proteomes" id="UP000032061"/>
    </source>
</evidence>
<dbReference type="OrthoDB" id="1490226at2"/>
<evidence type="ECO:0000313" key="2">
    <source>
        <dbReference type="EMBL" id="OXA87976.1"/>
    </source>
</evidence>
<dbReference type="AlphaFoldDB" id="A0A0D0EM29"/>
<evidence type="ECO:0000313" key="4">
    <source>
        <dbReference type="Proteomes" id="UP000198302"/>
    </source>
</evidence>
<proteinExistence type="predicted"/>
<accession>A0A0D0EM29</accession>
<dbReference type="Proteomes" id="UP000198302">
    <property type="component" value="Unassembled WGS sequence"/>
</dbReference>
<protein>
    <recommendedName>
        <fullName evidence="5">Lipoprotein</fullName>
    </recommendedName>
</protein>
<dbReference type="PROSITE" id="PS51257">
    <property type="entry name" value="PROKAR_LIPOPROTEIN"/>
    <property type="match status" value="1"/>
</dbReference>
<comment type="caution">
    <text evidence="1">The sequence shown here is derived from an EMBL/GenBank/DDBJ whole genome shotgun (WGS) entry which is preliminary data.</text>
</comment>
<evidence type="ECO:0008006" key="5">
    <source>
        <dbReference type="Google" id="ProtNLM"/>
    </source>
</evidence>
<reference evidence="2 4" key="2">
    <citation type="submission" date="2016-11" db="EMBL/GenBank/DDBJ databases">
        <title>Whole genomes of Flavobacteriaceae.</title>
        <authorList>
            <person name="Stine C."/>
            <person name="Li C."/>
            <person name="Tadesse D."/>
        </authorList>
    </citation>
    <scope>NUCLEOTIDE SEQUENCE [LARGE SCALE GENOMIC DNA]</scope>
    <source>
        <strain evidence="2 4">ATCC 51468</strain>
    </source>
</reference>
<organism evidence="1 3">
    <name type="scientific">Flavobacterium hibernum</name>
    <dbReference type="NCBI Taxonomy" id="37752"/>
    <lineage>
        <taxon>Bacteria</taxon>
        <taxon>Pseudomonadati</taxon>
        <taxon>Bacteroidota</taxon>
        <taxon>Flavobacteriia</taxon>
        <taxon>Flavobacteriales</taxon>
        <taxon>Flavobacteriaceae</taxon>
        <taxon>Flavobacterium</taxon>
    </lineage>
</organism>
<gene>
    <name evidence="2" type="ORF">B0A73_09305</name>
    <name evidence="1" type="ORF">IW18_08690</name>
</gene>
<dbReference type="Proteomes" id="UP000032061">
    <property type="component" value="Unassembled WGS sequence"/>
</dbReference>
<name>A0A0D0EM29_9FLAO</name>
<dbReference type="RefSeq" id="WP_041517200.1">
    <property type="nucleotide sequence ID" value="NZ_JPRK01000007.1"/>
</dbReference>
<sequence>MKKYFLIIFIVLILISCKKTNSHIDVVNLKKEKLSEFNVKIDTLTQTKNGDLTKVVLFRNNFYCMFETSRKNTTKQFIKMIVFNQKGKFIEDAFVPEEIQNMSHYDLIVENDSLYVKENQFEKENFVLGEYIADLNKIKTRNFPIFKDETYSIYSDYKGEWGGTIFFENNKTKEVFETYSSCPIVVNKIKKDYYVTNNGMFSSNILKISDPTKLHKSKLNFNENVGSKYDEGVDEILNIDDISITTSFVNEYKLYHLYSDKKNVFIGVIENGKMKPQFKFAFNFYPHFNQKLDNEKQLLTFYIPSNKENGILIIDKKNIYFHVLK</sequence>
<dbReference type="EMBL" id="MUGX01000011">
    <property type="protein sequence ID" value="OXA87976.1"/>
    <property type="molecule type" value="Genomic_DNA"/>
</dbReference>